<dbReference type="PANTHER" id="PTHR43393:SF2">
    <property type="entry name" value="CYTOKININ RIBOSIDE 5'-MONOPHOSPHATE PHOSPHORIBOHYDROLASE"/>
    <property type="match status" value="1"/>
</dbReference>
<dbReference type="PANTHER" id="PTHR43393">
    <property type="entry name" value="CYTOKININ RIBOSIDE 5'-MONOPHOSPHATE PHOSPHORIBOHYDROLASE"/>
    <property type="match status" value="1"/>
</dbReference>
<dbReference type="EMBL" id="BARS01025777">
    <property type="protein sequence ID" value="GAG08061.1"/>
    <property type="molecule type" value="Genomic_DNA"/>
</dbReference>
<dbReference type="InterPro" id="IPR031100">
    <property type="entry name" value="LOG_fam"/>
</dbReference>
<proteinExistence type="predicted"/>
<reference evidence="1" key="1">
    <citation type="journal article" date="2014" name="Front. Microbiol.">
        <title>High frequency of phylogenetically diverse reductive dehalogenase-homologous genes in deep subseafloor sedimentary metagenomes.</title>
        <authorList>
            <person name="Kawai M."/>
            <person name="Futagami T."/>
            <person name="Toyoda A."/>
            <person name="Takaki Y."/>
            <person name="Nishi S."/>
            <person name="Hori S."/>
            <person name="Arai W."/>
            <person name="Tsubouchi T."/>
            <person name="Morono Y."/>
            <person name="Uchiyama I."/>
            <person name="Ito T."/>
            <person name="Fujiyama A."/>
            <person name="Inagaki F."/>
            <person name="Takami H."/>
        </authorList>
    </citation>
    <scope>NUCLEOTIDE SEQUENCE</scope>
    <source>
        <strain evidence="1">Expedition CK06-06</strain>
    </source>
</reference>
<gene>
    <name evidence="1" type="ORF">S01H1_40693</name>
</gene>
<name>X0W5V4_9ZZZZ</name>
<dbReference type="Gene3D" id="3.40.50.450">
    <property type="match status" value="1"/>
</dbReference>
<dbReference type="GO" id="GO:0005829">
    <property type="term" value="C:cytosol"/>
    <property type="evidence" value="ECO:0007669"/>
    <property type="project" value="TreeGrafter"/>
</dbReference>
<evidence type="ECO:0008006" key="2">
    <source>
        <dbReference type="Google" id="ProtNLM"/>
    </source>
</evidence>
<sequence>MDELFELLTLTQTGKYRKPPPVILFGRDYWQRVINFNEMHKWGTISKEDLKLIKIFDDVDETFNYLKKQLTEHFINKNHDKEPF</sequence>
<dbReference type="AlphaFoldDB" id="X0W5V4"/>
<organism evidence="1">
    <name type="scientific">marine sediment metagenome</name>
    <dbReference type="NCBI Taxonomy" id="412755"/>
    <lineage>
        <taxon>unclassified sequences</taxon>
        <taxon>metagenomes</taxon>
        <taxon>ecological metagenomes</taxon>
    </lineage>
</organism>
<evidence type="ECO:0000313" key="1">
    <source>
        <dbReference type="EMBL" id="GAG08061.1"/>
    </source>
</evidence>
<dbReference type="Pfam" id="PF03641">
    <property type="entry name" value="Lysine_decarbox"/>
    <property type="match status" value="1"/>
</dbReference>
<accession>X0W5V4</accession>
<comment type="caution">
    <text evidence="1">The sequence shown here is derived from an EMBL/GenBank/DDBJ whole genome shotgun (WGS) entry which is preliminary data.</text>
</comment>
<dbReference type="SUPFAM" id="SSF102405">
    <property type="entry name" value="MCP/YpsA-like"/>
    <property type="match status" value="1"/>
</dbReference>
<dbReference type="InterPro" id="IPR052341">
    <property type="entry name" value="LOG_family_nucleotidases"/>
</dbReference>
<protein>
    <recommendedName>
        <fullName evidence="2">AMP nucleosidase</fullName>
    </recommendedName>
</protein>